<proteinExistence type="predicted"/>
<keyword evidence="3" id="KW-1185">Reference proteome</keyword>
<dbReference type="EMBL" id="AP024412">
    <property type="protein sequence ID" value="BCR36640.1"/>
    <property type="molecule type" value="Genomic_DNA"/>
</dbReference>
<evidence type="ECO:0000259" key="1">
    <source>
        <dbReference type="Pfam" id="PF13349"/>
    </source>
</evidence>
<reference evidence="2" key="1">
    <citation type="submission" date="2021-01" db="EMBL/GenBank/DDBJ databases">
        <title>Draft genome sequence of Acholeplasmataceae bacterium strain Mahy22.</title>
        <authorList>
            <person name="Watanabe M."/>
            <person name="Kojima H."/>
            <person name="Fukui M."/>
        </authorList>
    </citation>
    <scope>NUCLEOTIDE SEQUENCE</scope>
    <source>
        <strain evidence="2">Mahy22</strain>
    </source>
</reference>
<organism evidence="2 3">
    <name type="scientific">Mariniplasma anaerobium</name>
    <dbReference type="NCBI Taxonomy" id="2735436"/>
    <lineage>
        <taxon>Bacteria</taxon>
        <taxon>Bacillati</taxon>
        <taxon>Mycoplasmatota</taxon>
        <taxon>Mollicutes</taxon>
        <taxon>Acholeplasmatales</taxon>
        <taxon>Acholeplasmataceae</taxon>
        <taxon>Mariniplasma</taxon>
    </lineage>
</organism>
<dbReference type="Pfam" id="PF13349">
    <property type="entry name" value="DUF4097"/>
    <property type="match status" value="1"/>
</dbReference>
<evidence type="ECO:0000313" key="2">
    <source>
        <dbReference type="EMBL" id="BCR36640.1"/>
    </source>
</evidence>
<protein>
    <recommendedName>
        <fullName evidence="1">DUF4097 domain-containing protein</fullName>
    </recommendedName>
</protein>
<dbReference type="KEGG" id="manr:MPAN_015330"/>
<accession>A0A7U9XVQ7</accession>
<dbReference type="AlphaFoldDB" id="A0A7U9XVQ7"/>
<evidence type="ECO:0000313" key="3">
    <source>
        <dbReference type="Proteomes" id="UP000620133"/>
    </source>
</evidence>
<name>A0A7U9XVQ7_9MOLU</name>
<dbReference type="RefSeq" id="WP_176239286.1">
    <property type="nucleotide sequence ID" value="NZ_AP024412.1"/>
</dbReference>
<sequence length="318" mass="34920">MKVFNRIIILIFVAGVVLIAVAFSQGLDLRNLGDFFIDDEAYGESISYVSSTSIDSLDINVDTRHIVIEQSTLDHIQITYYEKEDDQWTIDESNGEISIIQTNTTSRFSWFNFKIPSYNVLTVLIQIPSDLVLNYNLRSDTGEIKYIDGPSVANSMTLSVDTGKIKIEHIDLNTLTLQNDTGNIYLKDLNVLGDIHISMDTGSISGDDINAAKLEATSDTGNITINDSSITNILKLEIDTGSIYIDQTNAATYNLSTDTGYVEFKNTSIPNMSCNLSTDTGSIRVNGDSQGSRYTSTQGDVVLNIEVDTGSITVNILS</sequence>
<gene>
    <name evidence="2" type="ORF">MPAN_015330</name>
</gene>
<dbReference type="InterPro" id="IPR025164">
    <property type="entry name" value="Toastrack_DUF4097"/>
</dbReference>
<feature type="domain" description="DUF4097" evidence="1">
    <location>
        <begin position="54"/>
        <end position="304"/>
    </location>
</feature>
<dbReference type="Proteomes" id="UP000620133">
    <property type="component" value="Chromosome"/>
</dbReference>